<dbReference type="InterPro" id="IPR035992">
    <property type="entry name" value="Ricin_B-like_lectins"/>
</dbReference>
<dbReference type="Gene3D" id="2.80.10.50">
    <property type="match status" value="3"/>
</dbReference>
<dbReference type="SUPFAM" id="SSF50370">
    <property type="entry name" value="Ricin B-like lectins"/>
    <property type="match status" value="1"/>
</dbReference>
<dbReference type="PROSITE" id="PS50231">
    <property type="entry name" value="RICIN_B_LECTIN"/>
    <property type="match status" value="1"/>
</dbReference>
<evidence type="ECO:0000313" key="3">
    <source>
        <dbReference type="EMBL" id="RLK60852.1"/>
    </source>
</evidence>
<dbReference type="InterPro" id="IPR000772">
    <property type="entry name" value="Ricin_B_lectin"/>
</dbReference>
<dbReference type="EMBL" id="RCDD01000001">
    <property type="protein sequence ID" value="RLK60852.1"/>
    <property type="molecule type" value="Genomic_DNA"/>
</dbReference>
<name>A0A421B8K3_9PSEU</name>
<accession>A0A421B8K3</accession>
<dbReference type="AlphaFoldDB" id="A0A421B8K3"/>
<keyword evidence="1" id="KW-0732">Signal</keyword>
<proteinExistence type="predicted"/>
<gene>
    <name evidence="3" type="ORF">CLV68_1366</name>
</gene>
<reference evidence="3 4" key="1">
    <citation type="submission" date="2018-10" db="EMBL/GenBank/DDBJ databases">
        <title>Genomic Encyclopedia of Archaeal and Bacterial Type Strains, Phase II (KMG-II): from individual species to whole genera.</title>
        <authorList>
            <person name="Goeker M."/>
        </authorList>
    </citation>
    <scope>NUCLEOTIDE SEQUENCE [LARGE SCALE GENOMIC DNA]</scope>
    <source>
        <strain evidence="3 4">DSM 45657</strain>
    </source>
</reference>
<feature type="signal peptide" evidence="1">
    <location>
        <begin position="1"/>
        <end position="26"/>
    </location>
</feature>
<organism evidence="3 4">
    <name type="scientific">Actinokineospora cianjurensis</name>
    <dbReference type="NCBI Taxonomy" id="585224"/>
    <lineage>
        <taxon>Bacteria</taxon>
        <taxon>Bacillati</taxon>
        <taxon>Actinomycetota</taxon>
        <taxon>Actinomycetes</taxon>
        <taxon>Pseudonocardiales</taxon>
        <taxon>Pseudonocardiaceae</taxon>
        <taxon>Actinokineospora</taxon>
    </lineage>
</organism>
<evidence type="ECO:0000259" key="2">
    <source>
        <dbReference type="SMART" id="SM00458"/>
    </source>
</evidence>
<dbReference type="SMART" id="SM00458">
    <property type="entry name" value="RICIN"/>
    <property type="match status" value="1"/>
</dbReference>
<dbReference type="Proteomes" id="UP000282454">
    <property type="component" value="Unassembled WGS sequence"/>
</dbReference>
<dbReference type="Pfam" id="PF14200">
    <property type="entry name" value="RicinB_lectin_2"/>
    <property type="match status" value="1"/>
</dbReference>
<keyword evidence="4" id="KW-1185">Reference proteome</keyword>
<dbReference type="GO" id="GO:0030246">
    <property type="term" value="F:carbohydrate binding"/>
    <property type="evidence" value="ECO:0007669"/>
    <property type="project" value="UniProtKB-KW"/>
</dbReference>
<feature type="domain" description="Ricin B lectin" evidence="2">
    <location>
        <begin position="29"/>
        <end position="168"/>
    </location>
</feature>
<protein>
    <submittedName>
        <fullName evidence="3">Ricin-type beta-trefoil lectin protein</fullName>
    </submittedName>
</protein>
<dbReference type="OrthoDB" id="5381276at2"/>
<dbReference type="RefSeq" id="WP_121389626.1">
    <property type="nucleotide sequence ID" value="NZ_RCDD01000001.1"/>
</dbReference>
<feature type="chain" id="PRO_5019528060" evidence="1">
    <location>
        <begin position="27"/>
        <end position="170"/>
    </location>
</feature>
<dbReference type="CDD" id="cd00161">
    <property type="entry name" value="beta-trefoil_Ricin-like"/>
    <property type="match status" value="1"/>
</dbReference>
<keyword evidence="3" id="KW-0430">Lectin</keyword>
<sequence>MTARTLVAVITGAVAILLASALPAAADIDGAWHELRPKSSDKCLDVEGASLDSGADIIQWTCHYGDNQAWQLVLVESYDIYQIVAKSSGKCLDVTGAATDSGAQVIQWDCSGDTNQQWQLIPRTDNSYELQAVHSSKCLDVTGSSTDDGARVIQWDCSGNDNQAWSITNI</sequence>
<comment type="caution">
    <text evidence="3">The sequence shown here is derived from an EMBL/GenBank/DDBJ whole genome shotgun (WGS) entry which is preliminary data.</text>
</comment>
<evidence type="ECO:0000313" key="4">
    <source>
        <dbReference type="Proteomes" id="UP000282454"/>
    </source>
</evidence>
<evidence type="ECO:0000256" key="1">
    <source>
        <dbReference type="SAM" id="SignalP"/>
    </source>
</evidence>